<feature type="chain" id="PRO_5020480307" evidence="2">
    <location>
        <begin position="31"/>
        <end position="330"/>
    </location>
</feature>
<dbReference type="AlphaFoldDB" id="A0A4R5QEW4"/>
<dbReference type="Proteomes" id="UP000295096">
    <property type="component" value="Unassembled WGS sequence"/>
</dbReference>
<dbReference type="Pfam" id="PF03401">
    <property type="entry name" value="TctC"/>
    <property type="match status" value="1"/>
</dbReference>
<evidence type="ECO:0000313" key="3">
    <source>
        <dbReference type="EMBL" id="TDH61413.1"/>
    </source>
</evidence>
<gene>
    <name evidence="3" type="ORF">E2C06_16610</name>
</gene>
<dbReference type="PANTHER" id="PTHR42928">
    <property type="entry name" value="TRICARBOXYLATE-BINDING PROTEIN"/>
    <property type="match status" value="1"/>
</dbReference>
<dbReference type="Gene3D" id="3.40.190.10">
    <property type="entry name" value="Periplasmic binding protein-like II"/>
    <property type="match status" value="1"/>
</dbReference>
<dbReference type="OrthoDB" id="7251286at2"/>
<sequence>MPCTRLPRRTALAGLGAAALIGRAPPGALAQPARPITLVVPYAAGGGTDIVGREFAIGFAEALGQVVVVDNRGGAAGHVGATGVARSRPDATTLLFAVSTNIVVNPHLQKGDKLDLATALQPVAQVSTYQYLLVVHPDVPARTLAELIAYVKSRPKGELTYSSGGVGNANHLAGVLFSEAAGVEMEHVPYRGTAPALLDVVAGRVTMNFSSPPPALALVREGKLRAIAVTGEARIPALPEIPTLTEAGLPGAVITGWHGVFAPAGVPAAQMDALEAAARKAAASPRYLERLAHDGLEPAPDRPRAAFAAAVVQESAYWARKVKELDLKLE</sequence>
<reference evidence="3 4" key="1">
    <citation type="journal article" date="2016" name="J. Microbiol.">
        <title>Dankookia rubra gen. nov., sp. nov., an alphaproteobacterium isolated from sediment of a shallow stream.</title>
        <authorList>
            <person name="Kim W.H."/>
            <person name="Kim D.H."/>
            <person name="Kang K."/>
            <person name="Ahn T.Y."/>
        </authorList>
    </citation>
    <scope>NUCLEOTIDE SEQUENCE [LARGE SCALE GENOMIC DNA]</scope>
    <source>
        <strain evidence="3 4">JCM30602</strain>
    </source>
</reference>
<evidence type="ECO:0000313" key="4">
    <source>
        <dbReference type="Proteomes" id="UP000295096"/>
    </source>
</evidence>
<comment type="caution">
    <text evidence="3">The sequence shown here is derived from an EMBL/GenBank/DDBJ whole genome shotgun (WGS) entry which is preliminary data.</text>
</comment>
<evidence type="ECO:0000256" key="1">
    <source>
        <dbReference type="ARBA" id="ARBA00006987"/>
    </source>
</evidence>
<name>A0A4R5QEW4_9PROT</name>
<organism evidence="3 4">
    <name type="scientific">Dankookia rubra</name>
    <dbReference type="NCBI Taxonomy" id="1442381"/>
    <lineage>
        <taxon>Bacteria</taxon>
        <taxon>Pseudomonadati</taxon>
        <taxon>Pseudomonadota</taxon>
        <taxon>Alphaproteobacteria</taxon>
        <taxon>Acetobacterales</taxon>
        <taxon>Roseomonadaceae</taxon>
        <taxon>Dankookia</taxon>
    </lineage>
</organism>
<feature type="signal peptide" evidence="2">
    <location>
        <begin position="1"/>
        <end position="30"/>
    </location>
</feature>
<keyword evidence="4" id="KW-1185">Reference proteome</keyword>
<dbReference type="InterPro" id="IPR042100">
    <property type="entry name" value="Bug_dom1"/>
</dbReference>
<proteinExistence type="inferred from homology"/>
<dbReference type="PROSITE" id="PS51318">
    <property type="entry name" value="TAT"/>
    <property type="match status" value="1"/>
</dbReference>
<dbReference type="RefSeq" id="WP_133289737.1">
    <property type="nucleotide sequence ID" value="NZ_SMSJ01000021.1"/>
</dbReference>
<dbReference type="InterPro" id="IPR005064">
    <property type="entry name" value="BUG"/>
</dbReference>
<protein>
    <submittedName>
        <fullName evidence="3">Tripartite tricarboxylate transporter substrate binding protein</fullName>
    </submittedName>
</protein>
<dbReference type="SUPFAM" id="SSF53850">
    <property type="entry name" value="Periplasmic binding protein-like II"/>
    <property type="match status" value="1"/>
</dbReference>
<dbReference type="InterPro" id="IPR006311">
    <property type="entry name" value="TAT_signal"/>
</dbReference>
<dbReference type="PIRSF" id="PIRSF017082">
    <property type="entry name" value="YflP"/>
    <property type="match status" value="1"/>
</dbReference>
<dbReference type="CDD" id="cd07012">
    <property type="entry name" value="PBP2_Bug_TTT"/>
    <property type="match status" value="1"/>
</dbReference>
<dbReference type="EMBL" id="SMSJ01000021">
    <property type="protein sequence ID" value="TDH61413.1"/>
    <property type="molecule type" value="Genomic_DNA"/>
</dbReference>
<keyword evidence="2" id="KW-0732">Signal</keyword>
<evidence type="ECO:0000256" key="2">
    <source>
        <dbReference type="SAM" id="SignalP"/>
    </source>
</evidence>
<accession>A0A4R5QEW4</accession>
<dbReference type="Gene3D" id="3.40.190.150">
    <property type="entry name" value="Bordetella uptake gene, domain 1"/>
    <property type="match status" value="1"/>
</dbReference>
<dbReference type="PANTHER" id="PTHR42928:SF5">
    <property type="entry name" value="BLR1237 PROTEIN"/>
    <property type="match status" value="1"/>
</dbReference>
<comment type="similarity">
    <text evidence="1">Belongs to the UPF0065 (bug) family.</text>
</comment>